<gene>
    <name evidence="1" type="ORF">HCEG_00164</name>
</gene>
<dbReference type="HOGENOM" id="CLU_1937492_0_0_1"/>
<dbReference type="AlphaFoldDB" id="F0U7Y0"/>
<evidence type="ECO:0000313" key="1">
    <source>
        <dbReference type="EMBL" id="EGC40802.1"/>
    </source>
</evidence>
<proteinExistence type="predicted"/>
<dbReference type="VEuPathDB" id="FungiDB:I7I53_08490"/>
<protein>
    <submittedName>
        <fullName evidence="1">Predicted protein</fullName>
    </submittedName>
</protein>
<name>F0U7Y0_AJEC8</name>
<evidence type="ECO:0000313" key="2">
    <source>
        <dbReference type="Proteomes" id="UP000008142"/>
    </source>
</evidence>
<reference evidence="2" key="1">
    <citation type="submission" date="2008-07" db="EMBL/GenBank/DDBJ databases">
        <title>Annotation of Ajellomyces capsulatus strain H88.</title>
        <authorList>
            <person name="Champion M."/>
            <person name="Cuomo C."/>
            <person name="Ma L.-J."/>
            <person name="Henn M.R."/>
            <person name="Sil A."/>
            <person name="Goldman B."/>
            <person name="Young S.K."/>
            <person name="Kodira C.D."/>
            <person name="Zeng Q."/>
            <person name="Koehrsen M."/>
            <person name="Alvarado L."/>
            <person name="Berlin A."/>
            <person name="Borenstein D."/>
            <person name="Chen Z."/>
            <person name="Engels R."/>
            <person name="Freedman E."/>
            <person name="Gellesch M."/>
            <person name="Goldberg J."/>
            <person name="Griggs A."/>
            <person name="Gujja S."/>
            <person name="Heiman D."/>
            <person name="Hepburn T."/>
            <person name="Howarth C."/>
            <person name="Jen D."/>
            <person name="Larson L."/>
            <person name="Lewis B."/>
            <person name="Mehta T."/>
            <person name="Park D."/>
            <person name="Pearson M."/>
            <person name="Roberts A."/>
            <person name="Saif S."/>
            <person name="Shea T."/>
            <person name="Shenoy N."/>
            <person name="Sisk P."/>
            <person name="Stolte C."/>
            <person name="Sykes S."/>
            <person name="Walk T."/>
            <person name="White J."/>
            <person name="Yandava C."/>
            <person name="Klein B."/>
            <person name="McEwen J.G."/>
            <person name="Puccia R."/>
            <person name="Goldman G.H."/>
            <person name="Felipe M.S."/>
            <person name="Nino-Vega G."/>
            <person name="San-Blas G."/>
            <person name="Taylor J."/>
            <person name="Mendoza L."/>
            <person name="Galagan J."/>
            <person name="Nusbaum C."/>
            <person name="Birren B."/>
        </authorList>
    </citation>
    <scope>NUCLEOTIDE SEQUENCE [LARGE SCALE GENOMIC DNA]</scope>
    <source>
        <strain evidence="2">H88</strain>
    </source>
</reference>
<organism evidence="2">
    <name type="scientific">Ajellomyces capsulatus (strain H88)</name>
    <name type="common">Darling's disease fungus</name>
    <name type="synonym">Histoplasma capsulatum</name>
    <dbReference type="NCBI Taxonomy" id="544711"/>
    <lineage>
        <taxon>Eukaryota</taxon>
        <taxon>Fungi</taxon>
        <taxon>Dikarya</taxon>
        <taxon>Ascomycota</taxon>
        <taxon>Pezizomycotina</taxon>
        <taxon>Eurotiomycetes</taxon>
        <taxon>Eurotiomycetidae</taxon>
        <taxon>Onygenales</taxon>
        <taxon>Ajellomycetaceae</taxon>
        <taxon>Histoplasma</taxon>
    </lineage>
</organism>
<sequence length="130" mass="14830">MLQGIGNEMTWVKKLDQGTKEVYAAACSRDNLLFARGFAVLRFCVRIMEDWIYGFRIGGFHHSGSYFYFAAPYGLRLTSCERRVLEGIHRCGQTKVIKSFEELAKKLMELNDICLCHAHPGAPEGNIFYV</sequence>
<dbReference type="EMBL" id="DS990636">
    <property type="protein sequence ID" value="EGC40802.1"/>
    <property type="molecule type" value="Genomic_DNA"/>
</dbReference>
<dbReference type="Proteomes" id="UP000008142">
    <property type="component" value="Unassembled WGS sequence"/>
</dbReference>
<accession>F0U7Y0</accession>